<comment type="caution">
    <text evidence="1">The sequence shown here is derived from an EMBL/GenBank/DDBJ whole genome shotgun (WGS) entry which is preliminary data.</text>
</comment>
<sequence length="439" mass="47084">MSGFNRTRAGLLVTVLLGCSLVLGVLPAQAVESLTTKIRVTVASDVVRDGYDGMSSAISAVIDDPDGYLSTPAQYTYETTFSMRQPDGTSSPVDLAGDLSRFRTDDGVETWMTYYGVDSIAAGEYALTTTIAVSRTDGTLLGTITDTTRFLVRDLPRLTLAITPKAALKGAPLAAVGTMGVADRALSLQFRSKGRQGWTTVANLRTDKAGRVRSTITATGSGTFRLLYAGDKTLTDGTASAAVSVTDPKACTGVRGCEIVKRIDVDGDGRFDQVGMVRSGKKLQFRVRTRTALLVRDDSVDEACSPRFWGSARVDSDRGNELVYLTCAGSGAAAFRVLDYAKGKLTWLNAPGADVDWHLVYSMNTFSGISHTSRGAAACITYSYGERPSAGRAYQATRVSYCETDTGWKRGKVTKFTVKSAKAVRKWSGWHVRGLPNNV</sequence>
<evidence type="ECO:0000313" key="1">
    <source>
        <dbReference type="EMBL" id="MDP9825029.1"/>
    </source>
</evidence>
<reference evidence="1 2" key="1">
    <citation type="submission" date="2023-07" db="EMBL/GenBank/DDBJ databases">
        <title>Sequencing the genomes of 1000 actinobacteria strains.</title>
        <authorList>
            <person name="Klenk H.-P."/>
        </authorList>
    </citation>
    <scope>NUCLEOTIDE SEQUENCE [LARGE SCALE GENOMIC DNA]</scope>
    <source>
        <strain evidence="1 2">DSM 44388</strain>
    </source>
</reference>
<dbReference type="PROSITE" id="PS51257">
    <property type="entry name" value="PROKAR_LIPOPROTEIN"/>
    <property type="match status" value="1"/>
</dbReference>
<gene>
    <name evidence="1" type="ORF">J2S57_000778</name>
</gene>
<keyword evidence="2" id="KW-1185">Reference proteome</keyword>
<evidence type="ECO:0000313" key="2">
    <source>
        <dbReference type="Proteomes" id="UP001235712"/>
    </source>
</evidence>
<dbReference type="Proteomes" id="UP001235712">
    <property type="component" value="Unassembled WGS sequence"/>
</dbReference>
<accession>A0ABT9NY00</accession>
<dbReference type="EMBL" id="JAUSQZ010000001">
    <property type="protein sequence ID" value="MDP9825029.1"/>
    <property type="molecule type" value="Genomic_DNA"/>
</dbReference>
<name>A0ABT9NY00_9ACTN</name>
<organism evidence="1 2">
    <name type="scientific">Kineosporia succinea</name>
    <dbReference type="NCBI Taxonomy" id="84632"/>
    <lineage>
        <taxon>Bacteria</taxon>
        <taxon>Bacillati</taxon>
        <taxon>Actinomycetota</taxon>
        <taxon>Actinomycetes</taxon>
        <taxon>Kineosporiales</taxon>
        <taxon>Kineosporiaceae</taxon>
        <taxon>Kineosporia</taxon>
    </lineage>
</organism>
<protein>
    <submittedName>
        <fullName evidence="1">Uncharacterized protein</fullName>
    </submittedName>
</protein>
<dbReference type="RefSeq" id="WP_307238389.1">
    <property type="nucleotide sequence ID" value="NZ_JAUSQZ010000001.1"/>
</dbReference>
<proteinExistence type="predicted"/>